<name>A0A1H1VQN4_9ACTN</name>
<feature type="domain" description="N-acetyltransferase" evidence="1">
    <location>
        <begin position="10"/>
        <end position="163"/>
    </location>
</feature>
<proteinExistence type="predicted"/>
<dbReference type="RefSeq" id="WP_091731023.1">
    <property type="nucleotide sequence ID" value="NZ_LT629757.1"/>
</dbReference>
<dbReference type="OrthoDB" id="9796171at2"/>
<dbReference type="Proteomes" id="UP000198859">
    <property type="component" value="Chromosome I"/>
</dbReference>
<reference evidence="3" key="1">
    <citation type="submission" date="2016-10" db="EMBL/GenBank/DDBJ databases">
        <authorList>
            <person name="Varghese N."/>
            <person name="Submissions S."/>
        </authorList>
    </citation>
    <scope>NUCLEOTIDE SEQUENCE [LARGE SCALE GENOMIC DNA]</scope>
    <source>
        <strain evidence="3">DSM 22127</strain>
    </source>
</reference>
<dbReference type="EMBL" id="LT629757">
    <property type="protein sequence ID" value="SDS86741.1"/>
    <property type="molecule type" value="Genomic_DNA"/>
</dbReference>
<gene>
    <name evidence="2" type="ORF">SAMN04488570_2899</name>
</gene>
<evidence type="ECO:0000313" key="2">
    <source>
        <dbReference type="EMBL" id="SDS86741.1"/>
    </source>
</evidence>
<evidence type="ECO:0000259" key="1">
    <source>
        <dbReference type="PROSITE" id="PS51186"/>
    </source>
</evidence>
<dbReference type="PROSITE" id="PS51186">
    <property type="entry name" value="GNAT"/>
    <property type="match status" value="1"/>
</dbReference>
<dbReference type="SUPFAM" id="SSF55729">
    <property type="entry name" value="Acyl-CoA N-acyltransferases (Nat)"/>
    <property type="match status" value="1"/>
</dbReference>
<dbReference type="InterPro" id="IPR000182">
    <property type="entry name" value="GNAT_dom"/>
</dbReference>
<sequence>MNAPPPLTPPTWREVPAGELDVRTLHDVLKLRSAVFVVEQDCAYQDVDGQDLLEGTVHLLAETEIGSGAGLAAYARVLGPDAEHDAPRIGRVIVTGAARGQQLGRRLVERALEVCAREHPGRAVELGGQAHLVPFYASLGFEPVGEVYDEDGIAHQWMRRPVG</sequence>
<dbReference type="InterPro" id="IPR016181">
    <property type="entry name" value="Acyl_CoA_acyltransferase"/>
</dbReference>
<dbReference type="STRING" id="642780.SAMN04488570_2899"/>
<organism evidence="2 3">
    <name type="scientific">Nocardioides scoriae</name>
    <dbReference type="NCBI Taxonomy" id="642780"/>
    <lineage>
        <taxon>Bacteria</taxon>
        <taxon>Bacillati</taxon>
        <taxon>Actinomycetota</taxon>
        <taxon>Actinomycetes</taxon>
        <taxon>Propionibacteriales</taxon>
        <taxon>Nocardioidaceae</taxon>
        <taxon>Nocardioides</taxon>
    </lineage>
</organism>
<accession>A0A1H1VQN4</accession>
<dbReference type="AlphaFoldDB" id="A0A1H1VQN4"/>
<dbReference type="Pfam" id="PF13673">
    <property type="entry name" value="Acetyltransf_10"/>
    <property type="match status" value="1"/>
</dbReference>
<dbReference type="CDD" id="cd04301">
    <property type="entry name" value="NAT_SF"/>
    <property type="match status" value="1"/>
</dbReference>
<dbReference type="Gene3D" id="3.40.630.30">
    <property type="match status" value="1"/>
</dbReference>
<dbReference type="GO" id="GO:0016747">
    <property type="term" value="F:acyltransferase activity, transferring groups other than amino-acyl groups"/>
    <property type="evidence" value="ECO:0007669"/>
    <property type="project" value="InterPro"/>
</dbReference>
<protein>
    <submittedName>
        <fullName evidence="2">ElaA protein</fullName>
    </submittedName>
</protein>
<evidence type="ECO:0000313" key="3">
    <source>
        <dbReference type="Proteomes" id="UP000198859"/>
    </source>
</evidence>
<keyword evidence="3" id="KW-1185">Reference proteome</keyword>